<dbReference type="RefSeq" id="XP_069658844.1">
    <property type="nucleotide sequence ID" value="XM_069802743.1"/>
</dbReference>
<dbReference type="OrthoDB" id="8788044at2759"/>
<accession>A0A7K7NGR0</accession>
<feature type="compositionally biased region" description="Basic and acidic residues" evidence="1">
    <location>
        <begin position="58"/>
        <end position="84"/>
    </location>
</feature>
<name>A0A7K7NGR0_HALAL</name>
<dbReference type="PANTHER" id="PTHR36961:SF1">
    <property type="entry name" value="LEUKEMIA-ASSOCIATED PROTEIN 7"/>
    <property type="match status" value="1"/>
</dbReference>
<dbReference type="PANTHER" id="PTHR36961">
    <property type="entry name" value="LEUKEMIA-ASSOCIATED PROTEIN 7"/>
    <property type="match status" value="1"/>
</dbReference>
<feature type="non-terminal residue" evidence="2">
    <location>
        <position position="212"/>
    </location>
</feature>
<protein>
    <submittedName>
        <fullName evidence="2">LEU7 protein</fullName>
    </submittedName>
</protein>
<dbReference type="EMBL" id="VZSQ01000119">
    <property type="protein sequence ID" value="NWZ54465.1"/>
    <property type="molecule type" value="Genomic_DNA"/>
</dbReference>
<dbReference type="Proteomes" id="UP000585422">
    <property type="component" value="Unassembled WGS sequence"/>
</dbReference>
<evidence type="ECO:0000256" key="1">
    <source>
        <dbReference type="SAM" id="MobiDB-lite"/>
    </source>
</evidence>
<dbReference type="GeneID" id="138689120"/>
<dbReference type="AlphaFoldDB" id="A0A7K7NGR0"/>
<gene>
    <name evidence="2" type="primary">Dleu7</name>
    <name evidence="2" type="ORF">HALALB_R11789</name>
</gene>
<feature type="region of interest" description="Disordered" evidence="1">
    <location>
        <begin position="20"/>
        <end position="103"/>
    </location>
</feature>
<dbReference type="InterPro" id="IPR031510">
    <property type="entry name" value="DLEU7"/>
</dbReference>
<reference evidence="2 3" key="1">
    <citation type="submission" date="2019-09" db="EMBL/GenBank/DDBJ databases">
        <title>Bird 10,000 Genomes (B10K) Project - Family phase.</title>
        <authorList>
            <person name="Zhang G."/>
        </authorList>
    </citation>
    <scope>NUCLEOTIDE SEQUENCE [LARGE SCALE GENOMIC DNA]</scope>
    <source>
        <strain evidence="2">OUT-0040</strain>
        <tissue evidence="2">Blood</tissue>
    </source>
</reference>
<sequence length="212" mass="23224">MAGPAALLVSIGHQAGALRTLRAVAAPHPPRSPPQPSHTETSGTGRSGPVRCSPGEEMEMREPGGAQKPEEERRAAGKSRKEGEESGDSSPPSPERLVRRGTLRETALCSKMSRLVEATSRLVQVEETLLLPLLQQHPLPLLPKDSIEFRNICSHMALQREGQQFERDLHEAHQCLKTIIEKLICSLAVFPSDSYIPVRSALRQILQNLLAV</sequence>
<keyword evidence="3" id="KW-1185">Reference proteome</keyword>
<evidence type="ECO:0000313" key="2">
    <source>
        <dbReference type="EMBL" id="NWZ54465.1"/>
    </source>
</evidence>
<organism evidence="2 3">
    <name type="scientific">Haliaeetus albicilla</name>
    <name type="common">White-tailed sea-eagle</name>
    <name type="synonym">Falco albicilla</name>
    <dbReference type="NCBI Taxonomy" id="8969"/>
    <lineage>
        <taxon>Eukaryota</taxon>
        <taxon>Metazoa</taxon>
        <taxon>Chordata</taxon>
        <taxon>Craniata</taxon>
        <taxon>Vertebrata</taxon>
        <taxon>Euteleostomi</taxon>
        <taxon>Archelosauria</taxon>
        <taxon>Archosauria</taxon>
        <taxon>Dinosauria</taxon>
        <taxon>Saurischia</taxon>
        <taxon>Theropoda</taxon>
        <taxon>Coelurosauria</taxon>
        <taxon>Aves</taxon>
        <taxon>Neognathae</taxon>
        <taxon>Neoaves</taxon>
        <taxon>Telluraves</taxon>
        <taxon>Accipitrimorphae</taxon>
        <taxon>Accipitriformes</taxon>
        <taxon>Accipitridae</taxon>
        <taxon>Accipitrinae</taxon>
        <taxon>Haliaeetus</taxon>
    </lineage>
</organism>
<feature type="compositionally biased region" description="Pro residues" evidence="1">
    <location>
        <begin position="27"/>
        <end position="36"/>
    </location>
</feature>
<dbReference type="Pfam" id="PF15760">
    <property type="entry name" value="DLEU7"/>
    <property type="match status" value="1"/>
</dbReference>
<comment type="caution">
    <text evidence="2">The sequence shown here is derived from an EMBL/GenBank/DDBJ whole genome shotgun (WGS) entry which is preliminary data.</text>
</comment>
<proteinExistence type="predicted"/>
<feature type="non-terminal residue" evidence="2">
    <location>
        <position position="1"/>
    </location>
</feature>
<evidence type="ECO:0000313" key="3">
    <source>
        <dbReference type="Proteomes" id="UP000585422"/>
    </source>
</evidence>